<organism evidence="1 2">
    <name type="scientific">Mycobacterium kansasii</name>
    <dbReference type="NCBI Taxonomy" id="1768"/>
    <lineage>
        <taxon>Bacteria</taxon>
        <taxon>Bacillati</taxon>
        <taxon>Actinomycetota</taxon>
        <taxon>Actinomycetes</taxon>
        <taxon>Mycobacteriales</taxon>
        <taxon>Mycobacteriaceae</taxon>
        <taxon>Mycobacterium</taxon>
    </lineage>
</organism>
<proteinExistence type="predicted"/>
<dbReference type="Proteomes" id="UP000188532">
    <property type="component" value="Unassembled WGS sequence"/>
</dbReference>
<evidence type="ECO:0000313" key="1">
    <source>
        <dbReference type="EMBL" id="OOK72919.1"/>
    </source>
</evidence>
<reference evidence="1 2" key="1">
    <citation type="submission" date="2017-02" db="EMBL/GenBank/DDBJ databases">
        <title>Complete genome sequences of Mycobacterium kansasii strains isolated from rhesus macaques.</title>
        <authorList>
            <person name="Panda A."/>
            <person name="Nagaraj S."/>
            <person name="Zhao X."/>
            <person name="Tettelin H."/>
            <person name="Detolla L.J."/>
        </authorList>
    </citation>
    <scope>NUCLEOTIDE SEQUENCE [LARGE SCALE GENOMIC DNA]</scope>
    <source>
        <strain evidence="1 2">11-3469</strain>
    </source>
</reference>
<sequence>MASAPVVNSSDNPKMRIVVMVPFRAPPGMLRPDIGFTMAAQIPTGRPFHFYPTATQSIPDRLVLDPAAWSQALVDMLSDHGAATL</sequence>
<name>A0A1V3X162_MYCKA</name>
<protein>
    <submittedName>
        <fullName evidence="1">Uncharacterized protein</fullName>
    </submittedName>
</protein>
<gene>
    <name evidence="1" type="ORF">BZL29_4972</name>
</gene>
<dbReference type="AlphaFoldDB" id="A0A1V3X162"/>
<dbReference type="EMBL" id="MVBN01000005">
    <property type="protein sequence ID" value="OOK72919.1"/>
    <property type="molecule type" value="Genomic_DNA"/>
</dbReference>
<evidence type="ECO:0000313" key="2">
    <source>
        <dbReference type="Proteomes" id="UP000188532"/>
    </source>
</evidence>
<comment type="caution">
    <text evidence="1">The sequence shown here is derived from an EMBL/GenBank/DDBJ whole genome shotgun (WGS) entry which is preliminary data.</text>
</comment>
<accession>A0A1V3X162</accession>